<sequence>MQASYFGLPFLIESNFVFDILIHHHVVLATTIPSCPRTGHSNERFHRKIQRKCGHNHFVKFQQHLCILE</sequence>
<dbReference type="Gramene" id="scaffold_704182.1">
    <property type="protein sequence ID" value="scaffold_704182.1"/>
    <property type="gene ID" value="scaffold_704182.1"/>
</dbReference>
<keyword evidence="2" id="KW-1185">Reference proteome</keyword>
<proteinExistence type="predicted"/>
<dbReference type="Proteomes" id="UP000008694">
    <property type="component" value="Unassembled WGS sequence"/>
</dbReference>
<reference evidence="2" key="1">
    <citation type="journal article" date="2011" name="Nat. Genet.">
        <title>The Arabidopsis lyrata genome sequence and the basis of rapid genome size change.</title>
        <authorList>
            <person name="Hu T.T."/>
            <person name="Pattyn P."/>
            <person name="Bakker E.G."/>
            <person name="Cao J."/>
            <person name="Cheng J.-F."/>
            <person name="Clark R.M."/>
            <person name="Fahlgren N."/>
            <person name="Fawcett J.A."/>
            <person name="Grimwood J."/>
            <person name="Gundlach H."/>
            <person name="Haberer G."/>
            <person name="Hollister J.D."/>
            <person name="Ossowski S."/>
            <person name="Ottilar R.P."/>
            <person name="Salamov A.A."/>
            <person name="Schneeberger K."/>
            <person name="Spannagl M."/>
            <person name="Wang X."/>
            <person name="Yang L."/>
            <person name="Nasrallah M.E."/>
            <person name="Bergelson J."/>
            <person name="Carrington J.C."/>
            <person name="Gaut B.S."/>
            <person name="Schmutz J."/>
            <person name="Mayer K.F.X."/>
            <person name="Van de Peer Y."/>
            <person name="Grigoriev I.V."/>
            <person name="Nordborg M."/>
            <person name="Weigel D."/>
            <person name="Guo Y.-L."/>
        </authorList>
    </citation>
    <scope>NUCLEOTIDE SEQUENCE [LARGE SCALE GENOMIC DNA]</scope>
    <source>
        <strain evidence="2">cv. MN47</strain>
    </source>
</reference>
<gene>
    <name evidence="1" type="ORF">ARALYDRAFT_916440</name>
</gene>
<accession>D7MJU8</accession>
<dbReference type="AlphaFoldDB" id="D7MJU8"/>
<organism evidence="2">
    <name type="scientific">Arabidopsis lyrata subsp. lyrata</name>
    <name type="common">Lyre-leaved rock-cress</name>
    <dbReference type="NCBI Taxonomy" id="81972"/>
    <lineage>
        <taxon>Eukaryota</taxon>
        <taxon>Viridiplantae</taxon>
        <taxon>Streptophyta</taxon>
        <taxon>Embryophyta</taxon>
        <taxon>Tracheophyta</taxon>
        <taxon>Spermatophyta</taxon>
        <taxon>Magnoliopsida</taxon>
        <taxon>eudicotyledons</taxon>
        <taxon>Gunneridae</taxon>
        <taxon>Pentapetalae</taxon>
        <taxon>rosids</taxon>
        <taxon>malvids</taxon>
        <taxon>Brassicales</taxon>
        <taxon>Brassicaceae</taxon>
        <taxon>Camelineae</taxon>
        <taxon>Arabidopsis</taxon>
    </lineage>
</organism>
<evidence type="ECO:0000313" key="2">
    <source>
        <dbReference type="Proteomes" id="UP000008694"/>
    </source>
</evidence>
<evidence type="ECO:0000313" key="1">
    <source>
        <dbReference type="EMBL" id="EFH47082.1"/>
    </source>
</evidence>
<dbReference type="EMBL" id="GL348719">
    <property type="protein sequence ID" value="EFH47082.1"/>
    <property type="molecule type" value="Genomic_DNA"/>
</dbReference>
<name>D7MJU8_ARALL</name>
<dbReference type="HOGENOM" id="CLU_2779311_0_0_1"/>
<protein>
    <submittedName>
        <fullName evidence="1">Predicted protein</fullName>
    </submittedName>
</protein>